<dbReference type="EMBL" id="NXGH01000035">
    <property type="protein sequence ID" value="PRM87895.1"/>
    <property type="molecule type" value="Genomic_DNA"/>
</dbReference>
<dbReference type="GO" id="GO:0003824">
    <property type="term" value="F:catalytic activity"/>
    <property type="evidence" value="ECO:0007669"/>
    <property type="project" value="InterPro"/>
</dbReference>
<gene>
    <name evidence="1" type="ORF">CJ671_09585</name>
</gene>
<accession>A0A2S9SMU0</accession>
<evidence type="ECO:0000313" key="1">
    <source>
        <dbReference type="EMBL" id="PRM87895.1"/>
    </source>
</evidence>
<dbReference type="SUPFAM" id="SSF48150">
    <property type="entry name" value="DNA-glycosylase"/>
    <property type="match status" value="1"/>
</dbReference>
<dbReference type="OrthoDB" id="9773332at2"/>
<dbReference type="RefSeq" id="WP_105912483.1">
    <property type="nucleotide sequence ID" value="NZ_NXGH01000035.1"/>
</dbReference>
<evidence type="ECO:0000313" key="2">
    <source>
        <dbReference type="Proteomes" id="UP000238649"/>
    </source>
</evidence>
<dbReference type="InterPro" id="IPR014127">
    <property type="entry name" value="CHP02757"/>
</dbReference>
<protein>
    <submittedName>
        <fullName evidence="1">TIGR02757 family protein</fullName>
    </submittedName>
</protein>
<dbReference type="Pfam" id="PF09674">
    <property type="entry name" value="DUF2400"/>
    <property type="match status" value="1"/>
</dbReference>
<name>A0A2S9SMU0_9BACT</name>
<sequence>MTKKDKELKELLDIEANSRNNSFELSYEKPDPLMVAKRQKDEYAILICALFAYGNAKQIVKFLDSLDFSLLEKSEKQIEEKLKNHYYRFQNSSDVLAVFKTFRILKQENSLEELFFEGYKNENSVLEGIDFVIQKIKEKANYSSFGFDFLVGNPLKRDKNGKIKDSNAPYKRWNMFLRWMVRFDSLDLGLWKKIDKKDLILPLDTHTFKVSQKLGLLENKTYNLKSALEISQKLREFDVNDPIKYDFAIYRLGQEKLI</sequence>
<dbReference type="AlphaFoldDB" id="A0A2S9SMU0"/>
<dbReference type="NCBIfam" id="TIGR02757">
    <property type="entry name" value="TIGR02757 family protein"/>
    <property type="match status" value="1"/>
</dbReference>
<comment type="caution">
    <text evidence="1">The sequence shown here is derived from an EMBL/GenBank/DDBJ whole genome shotgun (WGS) entry which is preliminary data.</text>
</comment>
<organism evidence="1 2">
    <name type="scientific">Aliarcobacter cryaerophilus</name>
    <dbReference type="NCBI Taxonomy" id="28198"/>
    <lineage>
        <taxon>Bacteria</taxon>
        <taxon>Pseudomonadati</taxon>
        <taxon>Campylobacterota</taxon>
        <taxon>Epsilonproteobacteria</taxon>
        <taxon>Campylobacterales</taxon>
        <taxon>Arcobacteraceae</taxon>
        <taxon>Aliarcobacter</taxon>
    </lineage>
</organism>
<dbReference type="Proteomes" id="UP000238649">
    <property type="component" value="Unassembled WGS sequence"/>
</dbReference>
<reference evidence="1 2" key="1">
    <citation type="submission" date="2017-09" db="EMBL/GenBank/DDBJ databases">
        <title>Reassesment of A. cryaerophilus.</title>
        <authorList>
            <person name="Perez-Cataluna A."/>
            <person name="Collado L."/>
            <person name="Salgado O."/>
            <person name="Lefinanco V."/>
            <person name="Figueras M.J."/>
        </authorList>
    </citation>
    <scope>NUCLEOTIDE SEQUENCE [LARGE SCALE GENOMIC DNA]</scope>
    <source>
        <strain evidence="1 2">LMG 9871</strain>
    </source>
</reference>
<proteinExistence type="predicted"/>
<dbReference type="GO" id="GO:0006281">
    <property type="term" value="P:DNA repair"/>
    <property type="evidence" value="ECO:0007669"/>
    <property type="project" value="InterPro"/>
</dbReference>
<dbReference type="InterPro" id="IPR011257">
    <property type="entry name" value="DNA_glycosylase"/>
</dbReference>